<sequence>MFIEEVTLLLVFAVIIIFIMHKKRLKENLPGDESQPHIDMALTLGQASERDNDPDPKPASNESLAKLEAQGIKLDRALTEKEADHLMGLFEPAGHRQLEIPKHFKIPCPPEINKTQANYHIQTLFSNPANVDEWNQRPATSKVKQGILFMGGQPKPHMTQVEAQSMLVRYGMENPHRFLEWKHIERLFPAVNDTATLEHYNTRKITWKRFFQLYDALKRSGFAASDINADSIHWQAKRSDLVQKPRSDQDDCAA</sequence>
<dbReference type="AlphaFoldDB" id="A0A944MBJ8"/>
<dbReference type="Proteomes" id="UP000770889">
    <property type="component" value="Unassembled WGS sequence"/>
</dbReference>
<dbReference type="EMBL" id="JAHHGM010000022">
    <property type="protein sequence ID" value="MBT2990854.1"/>
    <property type="molecule type" value="Genomic_DNA"/>
</dbReference>
<keyword evidence="1" id="KW-0812">Transmembrane</keyword>
<accession>A0A944MBJ8</accession>
<proteinExistence type="predicted"/>
<keyword evidence="1" id="KW-1133">Transmembrane helix</keyword>
<reference evidence="2 3" key="1">
    <citation type="submission" date="2021-05" db="EMBL/GenBank/DDBJ databases">
        <title>Genetic and Functional Diversity in Clade A Lucinid endosymbionts from the Bahamas.</title>
        <authorList>
            <person name="Giani N.M."/>
            <person name="Engel A.S."/>
            <person name="Campbell B.J."/>
        </authorList>
    </citation>
    <scope>NUCLEOTIDE SEQUENCE [LARGE SCALE GENOMIC DNA]</scope>
    <source>
        <strain evidence="2">LUC16012Gg_MoonRockCtena</strain>
    </source>
</reference>
<organism evidence="2 3">
    <name type="scientific">Candidatus Thiodiazotropha taylori</name>
    <dbReference type="NCBI Taxonomy" id="2792791"/>
    <lineage>
        <taxon>Bacteria</taxon>
        <taxon>Pseudomonadati</taxon>
        <taxon>Pseudomonadota</taxon>
        <taxon>Gammaproteobacteria</taxon>
        <taxon>Chromatiales</taxon>
        <taxon>Sedimenticolaceae</taxon>
        <taxon>Candidatus Thiodiazotropha</taxon>
    </lineage>
</organism>
<keyword evidence="1" id="KW-0472">Membrane</keyword>
<name>A0A944MBJ8_9GAMM</name>
<evidence type="ECO:0000313" key="3">
    <source>
        <dbReference type="Proteomes" id="UP000770889"/>
    </source>
</evidence>
<evidence type="ECO:0000256" key="1">
    <source>
        <dbReference type="SAM" id="Phobius"/>
    </source>
</evidence>
<protein>
    <submittedName>
        <fullName evidence="2">Uncharacterized protein</fullName>
    </submittedName>
</protein>
<comment type="caution">
    <text evidence="2">The sequence shown here is derived from an EMBL/GenBank/DDBJ whole genome shotgun (WGS) entry which is preliminary data.</text>
</comment>
<gene>
    <name evidence="2" type="ORF">KME65_17995</name>
</gene>
<evidence type="ECO:0000313" key="2">
    <source>
        <dbReference type="EMBL" id="MBT2990854.1"/>
    </source>
</evidence>
<feature type="transmembrane region" description="Helical" evidence="1">
    <location>
        <begin position="6"/>
        <end position="21"/>
    </location>
</feature>